<keyword evidence="2" id="KW-0106">Calcium</keyword>
<dbReference type="Gene3D" id="3.40.720.10">
    <property type="entry name" value="Alkaline Phosphatase, subunit A"/>
    <property type="match status" value="1"/>
</dbReference>
<evidence type="ECO:0000256" key="1">
    <source>
        <dbReference type="ARBA" id="ARBA00022723"/>
    </source>
</evidence>
<dbReference type="Gene3D" id="3.30.1120.10">
    <property type="match status" value="1"/>
</dbReference>
<keyword evidence="3" id="KW-0325">Glycoprotein</keyword>
<evidence type="ECO:0000259" key="5">
    <source>
        <dbReference type="Pfam" id="PF00884"/>
    </source>
</evidence>
<dbReference type="EMBL" id="HBHP01034669">
    <property type="protein sequence ID" value="CAD9777319.1"/>
    <property type="molecule type" value="Transcribed_RNA"/>
</dbReference>
<dbReference type="Pfam" id="PF00884">
    <property type="entry name" value="Sulfatase"/>
    <property type="match status" value="1"/>
</dbReference>
<dbReference type="AlphaFoldDB" id="A0A7S2XH33"/>
<dbReference type="SUPFAM" id="SSF53649">
    <property type="entry name" value="Alkaline phosphatase-like"/>
    <property type="match status" value="1"/>
</dbReference>
<proteinExistence type="predicted"/>
<evidence type="ECO:0000256" key="3">
    <source>
        <dbReference type="ARBA" id="ARBA00023180"/>
    </source>
</evidence>
<protein>
    <recommendedName>
        <fullName evidence="5">Sulfatase N-terminal domain-containing protein</fullName>
    </recommendedName>
</protein>
<evidence type="ECO:0000313" key="6">
    <source>
        <dbReference type="EMBL" id="CAD9777319.1"/>
    </source>
</evidence>
<feature type="domain" description="Sulfatase N-terminal" evidence="5">
    <location>
        <begin position="2"/>
        <end position="96"/>
    </location>
</feature>
<feature type="region of interest" description="Disordered" evidence="4">
    <location>
        <begin position="257"/>
        <end position="294"/>
    </location>
</feature>
<dbReference type="InterPro" id="IPR000917">
    <property type="entry name" value="Sulfatase_N"/>
</dbReference>
<gene>
    <name evidence="6" type="ORF">LSP00402_LOCUS21335</name>
</gene>
<name>A0A7S2XH33_9EUKA</name>
<organism evidence="6">
    <name type="scientific">Lotharella oceanica</name>
    <dbReference type="NCBI Taxonomy" id="641309"/>
    <lineage>
        <taxon>Eukaryota</taxon>
        <taxon>Sar</taxon>
        <taxon>Rhizaria</taxon>
        <taxon>Cercozoa</taxon>
        <taxon>Chlorarachniophyceae</taxon>
        <taxon>Lotharella</taxon>
    </lineage>
</organism>
<accession>A0A7S2XH33</accession>
<keyword evidence="1" id="KW-0479">Metal-binding</keyword>
<sequence>MVNYLDEAIGRVVDLLKARGMYNNTLIAFSSDNGGPVYQNGTSGANNYPLRGGKASNWEGGVRVNAWVSGGLVPEAMRSRALSGLSTAWDWWATFAAVGGIEDASDHKARAAGLPPVDSVNLWPYWNGSAPASPRKAIALGSCVSSGHPRGFDQWCTNANDRTTVGGVIVDMGSERGGGLWKLIREEELAMNGWQGVSFPNSTTSHFELYRDRSCGSSQGTGTGCLFRVDDDPNERNNLAAAKPDVVEALAKVLDEAQATSRPPAANSMRSSVALLLRSMAGTGGPSSNETSQG</sequence>
<evidence type="ECO:0000256" key="2">
    <source>
        <dbReference type="ARBA" id="ARBA00022837"/>
    </source>
</evidence>
<reference evidence="6" key="1">
    <citation type="submission" date="2021-01" db="EMBL/GenBank/DDBJ databases">
        <authorList>
            <person name="Corre E."/>
            <person name="Pelletier E."/>
            <person name="Niang G."/>
            <person name="Scheremetjew M."/>
            <person name="Finn R."/>
            <person name="Kale V."/>
            <person name="Holt S."/>
            <person name="Cochrane G."/>
            <person name="Meng A."/>
            <person name="Brown T."/>
            <person name="Cohen L."/>
        </authorList>
    </citation>
    <scope>NUCLEOTIDE SEQUENCE</scope>
    <source>
        <strain evidence="6">CCMP622</strain>
    </source>
</reference>
<dbReference type="GO" id="GO:0046872">
    <property type="term" value="F:metal ion binding"/>
    <property type="evidence" value="ECO:0007669"/>
    <property type="project" value="UniProtKB-KW"/>
</dbReference>
<dbReference type="PANTHER" id="PTHR10342">
    <property type="entry name" value="ARYLSULFATASE"/>
    <property type="match status" value="1"/>
</dbReference>
<dbReference type="GO" id="GO:0008484">
    <property type="term" value="F:sulfuric ester hydrolase activity"/>
    <property type="evidence" value="ECO:0007669"/>
    <property type="project" value="InterPro"/>
</dbReference>
<dbReference type="InterPro" id="IPR047115">
    <property type="entry name" value="ARSB"/>
</dbReference>
<dbReference type="PANTHER" id="PTHR10342:SF274">
    <property type="entry name" value="ARYLSULFATASE B"/>
    <property type="match status" value="1"/>
</dbReference>
<dbReference type="InterPro" id="IPR017850">
    <property type="entry name" value="Alkaline_phosphatase_core_sf"/>
</dbReference>
<evidence type="ECO:0000256" key="4">
    <source>
        <dbReference type="SAM" id="MobiDB-lite"/>
    </source>
</evidence>